<gene>
    <name evidence="3" type="ORF">FHU36_001271</name>
</gene>
<reference evidence="3 4" key="1">
    <citation type="submission" date="2020-08" db="EMBL/GenBank/DDBJ databases">
        <title>Sequencing the genomes of 1000 actinobacteria strains.</title>
        <authorList>
            <person name="Klenk H.-P."/>
        </authorList>
    </citation>
    <scope>NUCLEOTIDE SEQUENCE [LARGE SCALE GENOMIC DNA]</scope>
    <source>
        <strain evidence="3 4">DSM 45913</strain>
    </source>
</reference>
<dbReference type="InterPro" id="IPR038765">
    <property type="entry name" value="Papain-like_cys_pep_sf"/>
</dbReference>
<keyword evidence="4" id="KW-1185">Reference proteome</keyword>
<feature type="compositionally biased region" description="Polar residues" evidence="1">
    <location>
        <begin position="217"/>
        <end position="227"/>
    </location>
</feature>
<sequence length="733" mass="78134">MTPETQKFIDLLESQLGYAEKAGDYTKFGAWYGKNVEFDADYSGAPWCDMLLAWAANKLGYEEWMGEFAWTVSHAKWFRKNDAWGKQPEVGAFVFFDWSGSGDLDRIDHVGVVTKVVGRKIHTIEGNIDGGVAKRKVRDTDKVVGYGYPQRIKERLDEQLAKQQAIENAHREQAAQPPGQEVNQLQNGPLSSLIPSTEVYVEVQPPIAARKEPAPETGNQQAQQEGVPSSAPAEAEARTEALAKPQADTPRTSATGRAEKKGKHAKPATADTTAVTAEPLPPVVEAARPITSPVLDSPALVGSALVAALALLAISKTRQLRTRPALAAAAAVTVAPPAARRHRHRRKARARAFFAPAGTATLTTATTSPAPSRPAELPRPEAPETVPVPTGFPEELPIAARLAAGAGAEGPGEPFEPIVIPRTPASTPSGPRFRPFEPVTLPLPLPTPAAGASHRSAADPLGARLAAPSEPVAMRLTTPAEPVGGRRALPFEPVAIPEATSAFDAFAPPAGRAAATSWDAFERPARLSRRHEAGYAAQARTTRLEGSGGGYRGRRRSSGHPVEEPAAFTADAPLRGRRHRVTAPHCPDQQRQDPHGPDSARPSQRRLDAPWAEYRLDGSRAAAQRGGDGGRAVQDGASFAAWDRPAHGRRHARGADGPVDGRFFQDTPSRGRRHRAARAQETSPAPAFAPVPLPAPAFTPAPSPAPAFAAPTPTTITTSGERRTASRRGRHRA</sequence>
<dbReference type="RefSeq" id="WP_221495787.1">
    <property type="nucleotide sequence ID" value="NZ_JACHJB010000001.1"/>
</dbReference>
<evidence type="ECO:0000313" key="4">
    <source>
        <dbReference type="Proteomes" id="UP000583800"/>
    </source>
</evidence>
<evidence type="ECO:0000259" key="2">
    <source>
        <dbReference type="Pfam" id="PF05257"/>
    </source>
</evidence>
<feature type="region of interest" description="Disordered" evidence="1">
    <location>
        <begin position="165"/>
        <end position="190"/>
    </location>
</feature>
<proteinExistence type="predicted"/>
<feature type="domain" description="Peptidase C51" evidence="2">
    <location>
        <begin position="41"/>
        <end position="127"/>
    </location>
</feature>
<accession>A0A7X0EUG9</accession>
<dbReference type="Proteomes" id="UP000583800">
    <property type="component" value="Unassembled WGS sequence"/>
</dbReference>
<dbReference type="SUPFAM" id="SSF54001">
    <property type="entry name" value="Cysteine proteinases"/>
    <property type="match status" value="1"/>
</dbReference>
<dbReference type="Pfam" id="PF05257">
    <property type="entry name" value="CHAP"/>
    <property type="match status" value="1"/>
</dbReference>
<feature type="compositionally biased region" description="Low complexity" evidence="1">
    <location>
        <begin position="706"/>
        <end position="719"/>
    </location>
</feature>
<dbReference type="AlphaFoldDB" id="A0A7X0EUG9"/>
<feature type="compositionally biased region" description="Low complexity" evidence="1">
    <location>
        <begin position="404"/>
        <end position="418"/>
    </location>
</feature>
<name>A0A7X0EUG9_9ACTN</name>
<evidence type="ECO:0000256" key="1">
    <source>
        <dbReference type="SAM" id="MobiDB-lite"/>
    </source>
</evidence>
<feature type="compositionally biased region" description="Basic and acidic residues" evidence="1">
    <location>
        <begin position="588"/>
        <end position="598"/>
    </location>
</feature>
<organism evidence="3 4">
    <name type="scientific">Nonomuraea muscovyensis</name>
    <dbReference type="NCBI Taxonomy" id="1124761"/>
    <lineage>
        <taxon>Bacteria</taxon>
        <taxon>Bacillati</taxon>
        <taxon>Actinomycetota</taxon>
        <taxon>Actinomycetes</taxon>
        <taxon>Streptosporangiales</taxon>
        <taxon>Streptosporangiaceae</taxon>
        <taxon>Nonomuraea</taxon>
    </lineage>
</organism>
<feature type="compositionally biased region" description="Pro residues" evidence="1">
    <location>
        <begin position="687"/>
        <end position="705"/>
    </location>
</feature>
<evidence type="ECO:0000313" key="3">
    <source>
        <dbReference type="EMBL" id="MBB6344762.1"/>
    </source>
</evidence>
<feature type="region of interest" description="Disordered" evidence="1">
    <location>
        <begin position="528"/>
        <end position="733"/>
    </location>
</feature>
<protein>
    <recommendedName>
        <fullName evidence="2">Peptidase C51 domain-containing protein</fullName>
    </recommendedName>
</protein>
<dbReference type="InterPro" id="IPR007921">
    <property type="entry name" value="CHAP_dom"/>
</dbReference>
<feature type="compositionally biased region" description="Polar residues" evidence="1">
    <location>
        <begin position="181"/>
        <end position="190"/>
    </location>
</feature>
<feature type="region of interest" description="Disordered" evidence="1">
    <location>
        <begin position="404"/>
        <end position="457"/>
    </location>
</feature>
<comment type="caution">
    <text evidence="3">The sequence shown here is derived from an EMBL/GenBank/DDBJ whole genome shotgun (WGS) entry which is preliminary data.</text>
</comment>
<feature type="region of interest" description="Disordered" evidence="1">
    <location>
        <begin position="211"/>
        <end position="280"/>
    </location>
</feature>
<dbReference type="EMBL" id="JACHJB010000001">
    <property type="protein sequence ID" value="MBB6344762.1"/>
    <property type="molecule type" value="Genomic_DNA"/>
</dbReference>
<feature type="compositionally biased region" description="Low complexity" evidence="1">
    <location>
        <begin position="619"/>
        <end position="637"/>
    </location>
</feature>
<feature type="compositionally biased region" description="Low complexity" evidence="1">
    <location>
        <begin position="351"/>
        <end position="375"/>
    </location>
</feature>
<feature type="region of interest" description="Disordered" evidence="1">
    <location>
        <begin position="351"/>
        <end position="387"/>
    </location>
</feature>